<dbReference type="CDD" id="cd00090">
    <property type="entry name" value="HTH_ARSR"/>
    <property type="match status" value="1"/>
</dbReference>
<organism evidence="3 5">
    <name type="scientific">Leptospira perolatii</name>
    <dbReference type="NCBI Taxonomy" id="2023191"/>
    <lineage>
        <taxon>Bacteria</taxon>
        <taxon>Pseudomonadati</taxon>
        <taxon>Spirochaetota</taxon>
        <taxon>Spirochaetia</taxon>
        <taxon>Leptospirales</taxon>
        <taxon>Leptospiraceae</taxon>
        <taxon>Leptospira</taxon>
    </lineage>
</organism>
<dbReference type="InterPro" id="IPR013216">
    <property type="entry name" value="Methyltransf_11"/>
</dbReference>
<dbReference type="OrthoDB" id="9772751at2"/>
<dbReference type="PANTHER" id="PTHR43861">
    <property type="entry name" value="TRANS-ACONITATE 2-METHYLTRANSFERASE-RELATED"/>
    <property type="match status" value="1"/>
</dbReference>
<dbReference type="InterPro" id="IPR001845">
    <property type="entry name" value="HTH_ArsR_DNA-bd_dom"/>
</dbReference>
<evidence type="ECO:0000313" key="5">
    <source>
        <dbReference type="Proteomes" id="UP000231990"/>
    </source>
</evidence>
<dbReference type="EMBL" id="NPDY01000002">
    <property type="protein sequence ID" value="PJZ70928.1"/>
    <property type="molecule type" value="Genomic_DNA"/>
</dbReference>
<evidence type="ECO:0000313" key="4">
    <source>
        <dbReference type="Proteomes" id="UP000231962"/>
    </source>
</evidence>
<dbReference type="SUPFAM" id="SSF46785">
    <property type="entry name" value="Winged helix' DNA-binding domain"/>
    <property type="match status" value="1"/>
</dbReference>
<dbReference type="InterPro" id="IPR011991">
    <property type="entry name" value="ArsR-like_HTH"/>
</dbReference>
<reference evidence="4 5" key="1">
    <citation type="submission" date="2017-07" db="EMBL/GenBank/DDBJ databases">
        <title>Leptospira spp. isolated from tropical soils.</title>
        <authorList>
            <person name="Thibeaux R."/>
            <person name="Iraola G."/>
            <person name="Ferres I."/>
            <person name="Bierque E."/>
            <person name="Girault D."/>
            <person name="Soupe-Gilbert M.-E."/>
            <person name="Picardeau M."/>
            <person name="Goarant C."/>
        </authorList>
    </citation>
    <scope>NUCLEOTIDE SEQUENCE [LARGE SCALE GENOMIC DNA]</scope>
    <source>
        <strain evidence="3 5">FH1-B-B1</strain>
        <strain evidence="2 4">FH1-B-C1</strain>
    </source>
</reference>
<dbReference type="EMBL" id="NPDZ01000003">
    <property type="protein sequence ID" value="PJZ74052.1"/>
    <property type="molecule type" value="Genomic_DNA"/>
</dbReference>
<dbReference type="CDD" id="cd02440">
    <property type="entry name" value="AdoMet_MTases"/>
    <property type="match status" value="1"/>
</dbReference>
<keyword evidence="4" id="KW-1185">Reference proteome</keyword>
<dbReference type="PRINTS" id="PR00778">
    <property type="entry name" value="HTHARSR"/>
</dbReference>
<accession>A0A2M9ZPP7</accession>
<evidence type="ECO:0000313" key="2">
    <source>
        <dbReference type="EMBL" id="PJZ70928.1"/>
    </source>
</evidence>
<dbReference type="InterPro" id="IPR029063">
    <property type="entry name" value="SAM-dependent_MTases_sf"/>
</dbReference>
<dbReference type="SMART" id="SM00418">
    <property type="entry name" value="HTH_ARSR"/>
    <property type="match status" value="1"/>
</dbReference>
<dbReference type="GO" id="GO:0003700">
    <property type="term" value="F:DNA-binding transcription factor activity"/>
    <property type="evidence" value="ECO:0007669"/>
    <property type="project" value="InterPro"/>
</dbReference>
<dbReference type="Gene3D" id="1.10.10.10">
    <property type="entry name" value="Winged helix-like DNA-binding domain superfamily/Winged helix DNA-binding domain"/>
    <property type="match status" value="1"/>
</dbReference>
<comment type="caution">
    <text evidence="3">The sequence shown here is derived from an EMBL/GenBank/DDBJ whole genome shotgun (WGS) entry which is preliminary data.</text>
</comment>
<dbReference type="Proteomes" id="UP000231962">
    <property type="component" value="Unassembled WGS sequence"/>
</dbReference>
<dbReference type="SUPFAM" id="SSF53335">
    <property type="entry name" value="S-adenosyl-L-methionine-dependent methyltransferases"/>
    <property type="match status" value="1"/>
</dbReference>
<protein>
    <recommendedName>
        <fullName evidence="1">HTH arsR-type domain-containing protein</fullName>
    </recommendedName>
</protein>
<dbReference type="AlphaFoldDB" id="A0A2M9ZPP7"/>
<dbReference type="GO" id="GO:0008757">
    <property type="term" value="F:S-adenosylmethionine-dependent methyltransferase activity"/>
    <property type="evidence" value="ECO:0007669"/>
    <property type="project" value="InterPro"/>
</dbReference>
<dbReference type="NCBIfam" id="NF033788">
    <property type="entry name" value="HTH_metalloreg"/>
    <property type="match status" value="1"/>
</dbReference>
<dbReference type="InterPro" id="IPR036390">
    <property type="entry name" value="WH_DNA-bd_sf"/>
</dbReference>
<name>A0A2M9ZPP7_9LEPT</name>
<dbReference type="Gene3D" id="3.40.50.150">
    <property type="entry name" value="Vaccinia Virus protein VP39"/>
    <property type="match status" value="1"/>
</dbReference>
<evidence type="ECO:0000259" key="1">
    <source>
        <dbReference type="PROSITE" id="PS50987"/>
    </source>
</evidence>
<sequence>MIKGSLEARTLPEKSSWSAISSISTIASENTNKRALLRSEATSSKKIISALKALSDETRIRILRILSLTPLNVQEITEVLDMGQSRVSRHLKILLDAGFLHSQREGSWVYYRLQKEKIPGDFPSALLLVLLAESQNLPFSHIDYDSTYGILKKRDLDRSAYFNTVAKDWESIQKNVLDPVHYRKKILQLLPESVCRIFDLGCGPGGLIPYLLTRSKEVTGIDSSESMIQEARSSFQNNPNVNFLVADLESLPVSLTSSAEAVVASMVLHHLSNPPKALREIKRVLVDEGTLVIVDLKKHSQEFMRDNFADLWLGFDLDLLTEWLEHSGFELISTEEIDTQEYFKVLIIKARKKGGL</sequence>
<dbReference type="Pfam" id="PF01022">
    <property type="entry name" value="HTH_5"/>
    <property type="match status" value="1"/>
</dbReference>
<dbReference type="InterPro" id="IPR036388">
    <property type="entry name" value="WH-like_DNA-bd_sf"/>
</dbReference>
<dbReference type="Proteomes" id="UP000231990">
    <property type="component" value="Unassembled WGS sequence"/>
</dbReference>
<evidence type="ECO:0000313" key="3">
    <source>
        <dbReference type="EMBL" id="PJZ74052.1"/>
    </source>
</evidence>
<proteinExistence type="predicted"/>
<dbReference type="Pfam" id="PF08241">
    <property type="entry name" value="Methyltransf_11"/>
    <property type="match status" value="1"/>
</dbReference>
<dbReference type="PROSITE" id="PS50987">
    <property type="entry name" value="HTH_ARSR_2"/>
    <property type="match status" value="1"/>
</dbReference>
<gene>
    <name evidence="2" type="ORF">CH360_03920</name>
    <name evidence="3" type="ORF">CH373_07060</name>
</gene>
<feature type="domain" description="HTH arsR-type" evidence="1">
    <location>
        <begin position="39"/>
        <end position="133"/>
    </location>
</feature>